<dbReference type="SUPFAM" id="SSF55681">
    <property type="entry name" value="Class II aaRS and biotin synthetases"/>
    <property type="match status" value="1"/>
</dbReference>
<dbReference type="GO" id="GO:0006418">
    <property type="term" value="P:tRNA aminoacylation for protein translation"/>
    <property type="evidence" value="ECO:0007669"/>
    <property type="project" value="InterPro"/>
</dbReference>
<dbReference type="Proteomes" id="UP000198688">
    <property type="component" value="Chromosome I"/>
</dbReference>
<dbReference type="OrthoDB" id="583154at2"/>
<name>A0A1H2DCS8_9ACTN</name>
<dbReference type="Gene3D" id="3.30.930.10">
    <property type="entry name" value="Bira Bifunctional Protein, Domain 2"/>
    <property type="match status" value="1"/>
</dbReference>
<evidence type="ECO:0000313" key="3">
    <source>
        <dbReference type="Proteomes" id="UP000198688"/>
    </source>
</evidence>
<keyword evidence="3" id="KW-1185">Reference proteome</keyword>
<gene>
    <name evidence="2" type="ORF">SAMN04489716_9253</name>
</gene>
<dbReference type="GO" id="GO:0005524">
    <property type="term" value="F:ATP binding"/>
    <property type="evidence" value="ECO:0007669"/>
    <property type="project" value="InterPro"/>
</dbReference>
<feature type="domain" description="Aminoacyl-tRNA synthetase class II (G/ P/ S/T)" evidence="1">
    <location>
        <begin position="115"/>
        <end position="283"/>
    </location>
</feature>
<dbReference type="EMBL" id="LT629758">
    <property type="protein sequence ID" value="SDT80558.1"/>
    <property type="molecule type" value="Genomic_DNA"/>
</dbReference>
<organism evidence="2 3">
    <name type="scientific">Actinoplanes derwentensis</name>
    <dbReference type="NCBI Taxonomy" id="113562"/>
    <lineage>
        <taxon>Bacteria</taxon>
        <taxon>Bacillati</taxon>
        <taxon>Actinomycetota</taxon>
        <taxon>Actinomycetes</taxon>
        <taxon>Micromonosporales</taxon>
        <taxon>Micromonosporaceae</taxon>
        <taxon>Actinoplanes</taxon>
    </lineage>
</organism>
<dbReference type="InterPro" id="IPR045864">
    <property type="entry name" value="aa-tRNA-synth_II/BPL/LPL"/>
</dbReference>
<evidence type="ECO:0000313" key="2">
    <source>
        <dbReference type="EMBL" id="SDT80558.1"/>
    </source>
</evidence>
<dbReference type="RefSeq" id="WP_092555783.1">
    <property type="nucleotide sequence ID" value="NZ_BOMJ01000085.1"/>
</dbReference>
<accession>A0A1H2DCS8</accession>
<keyword evidence="2" id="KW-0030">Aminoacyl-tRNA synthetase</keyword>
<dbReference type="GO" id="GO:0004812">
    <property type="term" value="F:aminoacyl-tRNA ligase activity"/>
    <property type="evidence" value="ECO:0007669"/>
    <property type="project" value="UniProtKB-KW"/>
</dbReference>
<proteinExistence type="predicted"/>
<sequence>MTTVEPPSWQSLRAAEARLINTGVPGVSVGNAVFESIVTGLRESLLRLAAPQQAQALGVPPVVSRGLLERVGYIDGFPNLVGTVYSFTGSGADWNRLQEARAATDAAWYQEQQISEVALLPATCHHIYPLFEGVDLPGPAVLTAEAHCYRHEGTHELGRLRSFRMREFVRIAAPDDCIRWRDDWMEQQRAWLTSLGLETSVEPASDPFFGSAARLMKATQREQELKFELRVPVGDGLVQAVASCNYHKEHFGEPFGIRVAGEPAHSACAAFGLERIVLALIAAHGDIPADWPQHVRSVLSLDDAGVA</sequence>
<dbReference type="InterPro" id="IPR002314">
    <property type="entry name" value="aa-tRNA-synt_IIb"/>
</dbReference>
<dbReference type="STRING" id="113562.SAMN04489716_9253"/>
<reference evidence="2 3" key="1">
    <citation type="submission" date="2016-10" db="EMBL/GenBank/DDBJ databases">
        <authorList>
            <person name="de Groot N.N."/>
        </authorList>
    </citation>
    <scope>NUCLEOTIDE SEQUENCE [LARGE SCALE GENOMIC DNA]</scope>
    <source>
        <strain evidence="2 3">DSM 43941</strain>
    </source>
</reference>
<dbReference type="AlphaFoldDB" id="A0A1H2DCS8"/>
<evidence type="ECO:0000259" key="1">
    <source>
        <dbReference type="Pfam" id="PF00587"/>
    </source>
</evidence>
<keyword evidence="2" id="KW-0436">Ligase</keyword>
<dbReference type="Pfam" id="PF00587">
    <property type="entry name" value="tRNA-synt_2b"/>
    <property type="match status" value="1"/>
</dbReference>
<protein>
    <submittedName>
        <fullName evidence="2">tRNA synthetase class II core domain (G, H, P, S and T)</fullName>
    </submittedName>
</protein>